<dbReference type="CDD" id="cd07067">
    <property type="entry name" value="HP_PGM_like"/>
    <property type="match status" value="1"/>
</dbReference>
<dbReference type="RefSeq" id="WP_375061996.1">
    <property type="nucleotide sequence ID" value="NZ_JBHGBT010000004.1"/>
</dbReference>
<dbReference type="Proteomes" id="UP001577267">
    <property type="component" value="Unassembled WGS sequence"/>
</dbReference>
<proteinExistence type="predicted"/>
<dbReference type="EMBL" id="JBHGBT010000004">
    <property type="protein sequence ID" value="MFB4193964.1"/>
    <property type="molecule type" value="Genomic_DNA"/>
</dbReference>
<dbReference type="InterPro" id="IPR013078">
    <property type="entry name" value="His_Pase_superF_clade-1"/>
</dbReference>
<protein>
    <submittedName>
        <fullName evidence="1">Histidine phosphatase family protein</fullName>
    </submittedName>
</protein>
<dbReference type="SMART" id="SM00855">
    <property type="entry name" value="PGAM"/>
    <property type="match status" value="1"/>
</dbReference>
<reference evidence="1 2" key="1">
    <citation type="submission" date="2024-09" db="EMBL/GenBank/DDBJ databases">
        <title>Draft genome sequence of multifaceted antimicrobials producing Streptomyces sp. strain FH1.</title>
        <authorList>
            <person name="Hassan F."/>
            <person name="Ali H."/>
            <person name="Hassan N."/>
            <person name="Nawaz A."/>
        </authorList>
    </citation>
    <scope>NUCLEOTIDE SEQUENCE [LARGE SCALE GENOMIC DNA]</scope>
    <source>
        <strain evidence="1 2">FH1</strain>
    </source>
</reference>
<dbReference type="InterPro" id="IPR029033">
    <property type="entry name" value="His_PPase_superfam"/>
</dbReference>
<accession>A0ABV4ZJ01</accession>
<name>A0ABV4ZJ01_9ACTN</name>
<evidence type="ECO:0000313" key="1">
    <source>
        <dbReference type="EMBL" id="MFB4193964.1"/>
    </source>
</evidence>
<dbReference type="Pfam" id="PF00300">
    <property type="entry name" value="His_Phos_1"/>
    <property type="match status" value="1"/>
</dbReference>
<comment type="caution">
    <text evidence="1">The sequence shown here is derived from an EMBL/GenBank/DDBJ whole genome shotgun (WGS) entry which is preliminary data.</text>
</comment>
<gene>
    <name evidence="1" type="ORF">ACE11A_06285</name>
</gene>
<sequence length="238" mass="25793">MTTYILRHGQTNYSMRYLVNGDPGKGVHLNEEGRQSLSHAGSTFPLYSVVTWLTSEFPRALQTASLLRGVPSAELVVDARLNELDYGQFEGGPFLDYAVWLDAHGADECPPGASESQHEGIRRMLTGVLAACEHPGPRLIVGHGLIVSVLLWYRDRAEGEPMPLFLPEAPYVKPVAISDDDLPLAITCLLNELESGRGEKISGDSGPAIFRIREGLAVATVDSVSPSHSPAKKDLPHA</sequence>
<dbReference type="SUPFAM" id="SSF53254">
    <property type="entry name" value="Phosphoglycerate mutase-like"/>
    <property type="match status" value="1"/>
</dbReference>
<evidence type="ECO:0000313" key="2">
    <source>
        <dbReference type="Proteomes" id="UP001577267"/>
    </source>
</evidence>
<dbReference type="Gene3D" id="3.40.50.1240">
    <property type="entry name" value="Phosphoglycerate mutase-like"/>
    <property type="match status" value="1"/>
</dbReference>
<organism evidence="1 2">
    <name type="scientific">Streptomyces carpaticus</name>
    <dbReference type="NCBI Taxonomy" id="285558"/>
    <lineage>
        <taxon>Bacteria</taxon>
        <taxon>Bacillati</taxon>
        <taxon>Actinomycetota</taxon>
        <taxon>Actinomycetes</taxon>
        <taxon>Kitasatosporales</taxon>
        <taxon>Streptomycetaceae</taxon>
        <taxon>Streptomyces</taxon>
    </lineage>
</organism>
<keyword evidence="2" id="KW-1185">Reference proteome</keyword>